<name>A0AAV7LGK5_PLEWA</name>
<dbReference type="AlphaFoldDB" id="A0AAV7LGK5"/>
<feature type="region of interest" description="Disordered" evidence="1">
    <location>
        <begin position="78"/>
        <end position="109"/>
    </location>
</feature>
<dbReference type="EMBL" id="JANPWB010000015">
    <property type="protein sequence ID" value="KAJ1090690.1"/>
    <property type="molecule type" value="Genomic_DNA"/>
</dbReference>
<gene>
    <name evidence="2" type="ORF">NDU88_003819</name>
</gene>
<proteinExistence type="predicted"/>
<protein>
    <submittedName>
        <fullName evidence="2">Uncharacterized protein</fullName>
    </submittedName>
</protein>
<keyword evidence="3" id="KW-1185">Reference proteome</keyword>
<dbReference type="Proteomes" id="UP001066276">
    <property type="component" value="Chromosome 11"/>
</dbReference>
<evidence type="ECO:0000256" key="1">
    <source>
        <dbReference type="SAM" id="MobiDB-lite"/>
    </source>
</evidence>
<comment type="caution">
    <text evidence="2">The sequence shown here is derived from an EMBL/GenBank/DDBJ whole genome shotgun (WGS) entry which is preliminary data.</text>
</comment>
<sequence>MTTHLFDSLLPPPVFVKAFILGNCTHLCSRVCNNEDHTGLCSRMWYNEDCTHAIAAAGIIPAAMVAADEAVGGSTAGAVRHVKTTTKHPSQNRSRRKGWAVVSDSMPLE</sequence>
<reference evidence="2" key="1">
    <citation type="journal article" date="2022" name="bioRxiv">
        <title>Sequencing and chromosome-scale assembly of the giantPleurodeles waltlgenome.</title>
        <authorList>
            <person name="Brown T."/>
            <person name="Elewa A."/>
            <person name="Iarovenko S."/>
            <person name="Subramanian E."/>
            <person name="Araus A.J."/>
            <person name="Petzold A."/>
            <person name="Susuki M."/>
            <person name="Suzuki K.-i.T."/>
            <person name="Hayashi T."/>
            <person name="Toyoda A."/>
            <person name="Oliveira C."/>
            <person name="Osipova E."/>
            <person name="Leigh N.D."/>
            <person name="Simon A."/>
            <person name="Yun M.H."/>
        </authorList>
    </citation>
    <scope>NUCLEOTIDE SEQUENCE</scope>
    <source>
        <strain evidence="2">20211129_DDA</strain>
        <tissue evidence="2">Liver</tissue>
    </source>
</reference>
<evidence type="ECO:0000313" key="3">
    <source>
        <dbReference type="Proteomes" id="UP001066276"/>
    </source>
</evidence>
<accession>A0AAV7LGK5</accession>
<organism evidence="2 3">
    <name type="scientific">Pleurodeles waltl</name>
    <name type="common">Iberian ribbed newt</name>
    <dbReference type="NCBI Taxonomy" id="8319"/>
    <lineage>
        <taxon>Eukaryota</taxon>
        <taxon>Metazoa</taxon>
        <taxon>Chordata</taxon>
        <taxon>Craniata</taxon>
        <taxon>Vertebrata</taxon>
        <taxon>Euteleostomi</taxon>
        <taxon>Amphibia</taxon>
        <taxon>Batrachia</taxon>
        <taxon>Caudata</taxon>
        <taxon>Salamandroidea</taxon>
        <taxon>Salamandridae</taxon>
        <taxon>Pleurodelinae</taxon>
        <taxon>Pleurodeles</taxon>
    </lineage>
</organism>
<evidence type="ECO:0000313" key="2">
    <source>
        <dbReference type="EMBL" id="KAJ1090690.1"/>
    </source>
</evidence>